<dbReference type="EMBL" id="FKIF01000001">
    <property type="protein sequence ID" value="SAI65755.1"/>
    <property type="molecule type" value="Genomic_DNA"/>
</dbReference>
<name>A0A157S5U8_9BORD</name>
<proteinExistence type="predicted"/>
<dbReference type="AlphaFoldDB" id="A0A157S5U8"/>
<organism evidence="1 2">
    <name type="scientific">Bordetella ansorpii</name>
    <dbReference type="NCBI Taxonomy" id="288768"/>
    <lineage>
        <taxon>Bacteria</taxon>
        <taxon>Pseudomonadati</taxon>
        <taxon>Pseudomonadota</taxon>
        <taxon>Betaproteobacteria</taxon>
        <taxon>Burkholderiales</taxon>
        <taxon>Alcaligenaceae</taxon>
        <taxon>Bordetella</taxon>
    </lineage>
</organism>
<evidence type="ECO:0000313" key="2">
    <source>
        <dbReference type="Proteomes" id="UP000076848"/>
    </source>
</evidence>
<gene>
    <name evidence="1" type="ORF">SAMEA3906486_00507</name>
</gene>
<accession>A0A157S5U8</accession>
<evidence type="ECO:0000313" key="1">
    <source>
        <dbReference type="EMBL" id="SAI65755.1"/>
    </source>
</evidence>
<reference evidence="1 2" key="1">
    <citation type="submission" date="2016-04" db="EMBL/GenBank/DDBJ databases">
        <authorList>
            <consortium name="Pathogen Informatics"/>
        </authorList>
    </citation>
    <scope>NUCLEOTIDE SEQUENCE [LARGE SCALE GENOMIC DNA]</scope>
    <source>
        <strain evidence="1 2">H050680373</strain>
    </source>
</reference>
<keyword evidence="2" id="KW-1185">Reference proteome</keyword>
<sequence>MPVDAYLPNSMRALAIDRYGGPDVVQRRDDAPVPAPAASAN</sequence>
<dbReference type="Proteomes" id="UP000076848">
    <property type="component" value="Unassembled WGS sequence"/>
</dbReference>
<dbReference type="RefSeq" id="WP_269148881.1">
    <property type="nucleotide sequence ID" value="NZ_FKIF01000001.1"/>
</dbReference>
<dbReference type="STRING" id="288768.SAMEA3906486_00507"/>
<protein>
    <submittedName>
        <fullName evidence="1">Uncharacterized protein</fullName>
    </submittedName>
</protein>